<protein>
    <submittedName>
        <fullName evidence="1">Uncharacterized protein</fullName>
    </submittedName>
</protein>
<dbReference type="Proteomes" id="UP000017836">
    <property type="component" value="Unassembled WGS sequence"/>
</dbReference>
<dbReference type="Gramene" id="ERN06107">
    <property type="protein sequence ID" value="ERN06107"/>
    <property type="gene ID" value="AMTR_s00016p00054020"/>
</dbReference>
<evidence type="ECO:0000313" key="2">
    <source>
        <dbReference type="Proteomes" id="UP000017836"/>
    </source>
</evidence>
<organism evidence="1 2">
    <name type="scientific">Amborella trichopoda</name>
    <dbReference type="NCBI Taxonomy" id="13333"/>
    <lineage>
        <taxon>Eukaryota</taxon>
        <taxon>Viridiplantae</taxon>
        <taxon>Streptophyta</taxon>
        <taxon>Embryophyta</taxon>
        <taxon>Tracheophyta</taxon>
        <taxon>Spermatophyta</taxon>
        <taxon>Magnoliopsida</taxon>
        <taxon>Amborellales</taxon>
        <taxon>Amborellaceae</taxon>
        <taxon>Amborella</taxon>
    </lineage>
</organism>
<dbReference type="AlphaFoldDB" id="W1P8A1"/>
<sequence>MRHSWYPNEASANPKISREERIVSSQVRNKFEECLEGTIPIHRTQRNNNFDPDFVRAFVEKGT</sequence>
<proteinExistence type="predicted"/>
<gene>
    <name evidence="1" type="ORF">AMTR_s00016p00054020</name>
</gene>
<reference evidence="2" key="1">
    <citation type="journal article" date="2013" name="Science">
        <title>The Amborella genome and the evolution of flowering plants.</title>
        <authorList>
            <consortium name="Amborella Genome Project"/>
        </authorList>
    </citation>
    <scope>NUCLEOTIDE SEQUENCE [LARGE SCALE GENOMIC DNA]</scope>
</reference>
<accession>W1P8A1</accession>
<dbReference type="EMBL" id="KI393908">
    <property type="protein sequence ID" value="ERN06107.1"/>
    <property type="molecule type" value="Genomic_DNA"/>
</dbReference>
<dbReference type="HOGENOM" id="CLU_2888728_0_0_1"/>
<evidence type="ECO:0000313" key="1">
    <source>
        <dbReference type="EMBL" id="ERN06107.1"/>
    </source>
</evidence>
<name>W1P8A1_AMBTC</name>
<keyword evidence="2" id="KW-1185">Reference proteome</keyword>